<name>A0A9D2EIM2_9MICO</name>
<feature type="signal peptide" evidence="1">
    <location>
        <begin position="1"/>
        <end position="22"/>
    </location>
</feature>
<evidence type="ECO:0000313" key="2">
    <source>
        <dbReference type="EMBL" id="HIZ38080.1"/>
    </source>
</evidence>
<keyword evidence="1" id="KW-0732">Signal</keyword>
<proteinExistence type="predicted"/>
<comment type="caution">
    <text evidence="2">The sequence shown here is derived from an EMBL/GenBank/DDBJ whole genome shotgun (WGS) entry which is preliminary data.</text>
</comment>
<feature type="chain" id="PRO_5039137537" description="DUF3352 domain-containing protein" evidence="1">
    <location>
        <begin position="23"/>
        <end position="336"/>
    </location>
</feature>
<evidence type="ECO:0000256" key="1">
    <source>
        <dbReference type="SAM" id="SignalP"/>
    </source>
</evidence>
<sequence length="336" mass="34481">MRTRTPALLAAATLASALMLTACSPGSPVEEAPGTLEDALAAIPATEENLLMIAYTDVSAAAELGAYDDVQHPFATAGALGYGNLAPTIAQLDPALLPDADTDDASALWVGQPPNTALRFDGVDGEAAEAFFADAEGERSDLDDGSLLVRRADGEVDITDDFLPPQVMATMNTVWVGESTLVGASTEDAVVSLVEGTDESAADAEVYAGVTDCLGDVVAAELHSGEPAAPAASLAIGFGGTAEEPLSTLCVRSEDPAAMADTIRESLADGVDPRNGQPWQDMLGETEVTESGDWVQLQIVDTERPSLILDMLHAGSIPALLGEADPATTESPAESG</sequence>
<evidence type="ECO:0000313" key="3">
    <source>
        <dbReference type="Proteomes" id="UP000824037"/>
    </source>
</evidence>
<organism evidence="2 3">
    <name type="scientific">Candidatus Ruania gallistercoris</name>
    <dbReference type="NCBI Taxonomy" id="2838746"/>
    <lineage>
        <taxon>Bacteria</taxon>
        <taxon>Bacillati</taxon>
        <taxon>Actinomycetota</taxon>
        <taxon>Actinomycetes</taxon>
        <taxon>Micrococcales</taxon>
        <taxon>Ruaniaceae</taxon>
        <taxon>Ruania</taxon>
    </lineage>
</organism>
<dbReference type="PROSITE" id="PS51257">
    <property type="entry name" value="PROKAR_LIPOPROTEIN"/>
    <property type="match status" value="1"/>
</dbReference>
<evidence type="ECO:0008006" key="4">
    <source>
        <dbReference type="Google" id="ProtNLM"/>
    </source>
</evidence>
<reference evidence="2" key="2">
    <citation type="submission" date="2021-04" db="EMBL/GenBank/DDBJ databases">
        <authorList>
            <person name="Gilroy R."/>
        </authorList>
    </citation>
    <scope>NUCLEOTIDE SEQUENCE</scope>
    <source>
        <strain evidence="2">ChiGjej4B4-7305</strain>
    </source>
</reference>
<protein>
    <recommendedName>
        <fullName evidence="4">DUF3352 domain-containing protein</fullName>
    </recommendedName>
</protein>
<dbReference type="AlphaFoldDB" id="A0A9D2EIM2"/>
<reference evidence="2" key="1">
    <citation type="journal article" date="2021" name="PeerJ">
        <title>Extensive microbial diversity within the chicken gut microbiome revealed by metagenomics and culture.</title>
        <authorList>
            <person name="Gilroy R."/>
            <person name="Ravi A."/>
            <person name="Getino M."/>
            <person name="Pursley I."/>
            <person name="Horton D.L."/>
            <person name="Alikhan N.F."/>
            <person name="Baker D."/>
            <person name="Gharbi K."/>
            <person name="Hall N."/>
            <person name="Watson M."/>
            <person name="Adriaenssens E.M."/>
            <person name="Foster-Nyarko E."/>
            <person name="Jarju S."/>
            <person name="Secka A."/>
            <person name="Antonio M."/>
            <person name="Oren A."/>
            <person name="Chaudhuri R.R."/>
            <person name="La Ragione R."/>
            <person name="Hildebrand F."/>
            <person name="Pallen M.J."/>
        </authorList>
    </citation>
    <scope>NUCLEOTIDE SEQUENCE</scope>
    <source>
        <strain evidence="2">ChiGjej4B4-7305</strain>
    </source>
</reference>
<gene>
    <name evidence="2" type="ORF">H9815_20075</name>
</gene>
<dbReference type="EMBL" id="DXBY01000340">
    <property type="protein sequence ID" value="HIZ38080.1"/>
    <property type="molecule type" value="Genomic_DNA"/>
</dbReference>
<dbReference type="Proteomes" id="UP000824037">
    <property type="component" value="Unassembled WGS sequence"/>
</dbReference>
<accession>A0A9D2EIM2</accession>